<dbReference type="Pfam" id="PF00005">
    <property type="entry name" value="ABC_tran"/>
    <property type="match status" value="1"/>
</dbReference>
<dbReference type="SMART" id="SM00382">
    <property type="entry name" value="AAA"/>
    <property type="match status" value="1"/>
</dbReference>
<dbReference type="AlphaFoldDB" id="A0A2K1Q1Q4"/>
<dbReference type="PANTHER" id="PTHR43335:SF3">
    <property type="entry name" value="ABC TRANSPORTER"/>
    <property type="match status" value="1"/>
</dbReference>
<dbReference type="InterPro" id="IPR027417">
    <property type="entry name" value="P-loop_NTPase"/>
</dbReference>
<proteinExistence type="inferred from homology"/>
<evidence type="ECO:0000313" key="6">
    <source>
        <dbReference type="EMBL" id="PNS08970.1"/>
    </source>
</evidence>
<dbReference type="InterPro" id="IPR003593">
    <property type="entry name" value="AAA+_ATPase"/>
</dbReference>
<dbReference type="InterPro" id="IPR003439">
    <property type="entry name" value="ABC_transporter-like_ATP-bd"/>
</dbReference>
<evidence type="ECO:0000256" key="1">
    <source>
        <dbReference type="ARBA" id="ARBA00005417"/>
    </source>
</evidence>
<dbReference type="Proteomes" id="UP000236220">
    <property type="component" value="Unassembled WGS sequence"/>
</dbReference>
<gene>
    <name evidence="6" type="ORF">Lysil_0599</name>
</gene>
<comment type="similarity">
    <text evidence="1">Belongs to the ABC transporter superfamily.</text>
</comment>
<keyword evidence="2" id="KW-0813">Transport</keyword>
<sequence length="245" mass="26601">MIEVAHLSKRYGDFTAVHDLSFMVGAGEVMGLVGPNGAGKTTTLRCLSGIIPATTGHALIGGIDVAEDPVGAKRQLAFIPDEPRLFDHLTVEQHLNFVARIYGVDDWQARAQPILDELEMSDKRKLLPAELSRGMKQKLAIACGLLHAPRAVILDEPLTGLDPYGIRRMKDSMRRLSGEGVAIILSSHLLDLVEEVCTHLLILKDGRKLADGTVAQVRTRYAADGAASLEDVFFRATSETGHEQA</sequence>
<comment type="caution">
    <text evidence="6">The sequence shown here is derived from an EMBL/GenBank/DDBJ whole genome shotgun (WGS) entry which is preliminary data.</text>
</comment>
<dbReference type="Gene3D" id="3.40.50.300">
    <property type="entry name" value="P-loop containing nucleotide triphosphate hydrolases"/>
    <property type="match status" value="1"/>
</dbReference>
<dbReference type="SUPFAM" id="SSF52540">
    <property type="entry name" value="P-loop containing nucleoside triphosphate hydrolases"/>
    <property type="match status" value="1"/>
</dbReference>
<dbReference type="GO" id="GO:0016887">
    <property type="term" value="F:ATP hydrolysis activity"/>
    <property type="evidence" value="ECO:0007669"/>
    <property type="project" value="InterPro"/>
</dbReference>
<evidence type="ECO:0000259" key="5">
    <source>
        <dbReference type="PROSITE" id="PS50893"/>
    </source>
</evidence>
<dbReference type="OrthoDB" id="9781337at2"/>
<evidence type="ECO:0000313" key="7">
    <source>
        <dbReference type="Proteomes" id="UP000236220"/>
    </source>
</evidence>
<dbReference type="CDD" id="cd03230">
    <property type="entry name" value="ABC_DR_subfamily_A"/>
    <property type="match status" value="1"/>
</dbReference>
<keyword evidence="3" id="KW-0547">Nucleotide-binding</keyword>
<organism evidence="6 7">
    <name type="scientific">Solilutibacter silvestris</name>
    <dbReference type="NCBI Taxonomy" id="1645665"/>
    <lineage>
        <taxon>Bacteria</taxon>
        <taxon>Pseudomonadati</taxon>
        <taxon>Pseudomonadota</taxon>
        <taxon>Gammaproteobacteria</taxon>
        <taxon>Lysobacterales</taxon>
        <taxon>Lysobacteraceae</taxon>
        <taxon>Solilutibacter</taxon>
    </lineage>
</organism>
<dbReference type="RefSeq" id="WP_103074086.1">
    <property type="nucleotide sequence ID" value="NZ_NPZB01000001.1"/>
</dbReference>
<feature type="domain" description="ABC transporter" evidence="5">
    <location>
        <begin position="2"/>
        <end position="230"/>
    </location>
</feature>
<evidence type="ECO:0000256" key="4">
    <source>
        <dbReference type="ARBA" id="ARBA00022840"/>
    </source>
</evidence>
<keyword evidence="7" id="KW-1185">Reference proteome</keyword>
<evidence type="ECO:0000256" key="2">
    <source>
        <dbReference type="ARBA" id="ARBA00022448"/>
    </source>
</evidence>
<dbReference type="PANTHER" id="PTHR43335">
    <property type="entry name" value="ABC TRANSPORTER, ATP-BINDING PROTEIN"/>
    <property type="match status" value="1"/>
</dbReference>
<protein>
    <submittedName>
        <fullName evidence="6">ABC-type multidrug transport system ATPase component</fullName>
    </submittedName>
</protein>
<evidence type="ECO:0000256" key="3">
    <source>
        <dbReference type="ARBA" id="ARBA00022741"/>
    </source>
</evidence>
<dbReference type="GO" id="GO:0005524">
    <property type="term" value="F:ATP binding"/>
    <property type="evidence" value="ECO:0007669"/>
    <property type="project" value="UniProtKB-KW"/>
</dbReference>
<keyword evidence="4" id="KW-0067">ATP-binding</keyword>
<dbReference type="PROSITE" id="PS50893">
    <property type="entry name" value="ABC_TRANSPORTER_2"/>
    <property type="match status" value="1"/>
</dbReference>
<dbReference type="EMBL" id="NPZB01000001">
    <property type="protein sequence ID" value="PNS08970.1"/>
    <property type="molecule type" value="Genomic_DNA"/>
</dbReference>
<accession>A0A2K1Q1Q4</accession>
<reference evidence="6 7" key="1">
    <citation type="submission" date="2017-08" db="EMBL/GenBank/DDBJ databases">
        <title>Lysobacter sylvestris genome.</title>
        <authorList>
            <person name="Zhang D.-C."/>
            <person name="Albuquerque L."/>
            <person name="Franca L."/>
            <person name="Froufe H.J.C."/>
            <person name="Barroso C."/>
            <person name="Egas C."/>
            <person name="Da Costa M."/>
            <person name="Margesin R."/>
        </authorList>
    </citation>
    <scope>NUCLEOTIDE SEQUENCE [LARGE SCALE GENOMIC DNA]</scope>
    <source>
        <strain evidence="6 7">AM20-91</strain>
    </source>
</reference>
<name>A0A2K1Q1Q4_9GAMM</name>